<name>A0A127AVY8_9CAUD</name>
<evidence type="ECO:0000313" key="2">
    <source>
        <dbReference type="EMBL" id="AMM44822.1"/>
    </source>
</evidence>
<reference evidence="2 3" key="1">
    <citation type="submission" date="2015-08" db="EMBL/GenBank/DDBJ databases">
        <authorList>
            <person name="Babu N.S."/>
            <person name="Beckwith C.J."/>
            <person name="Beseler K.G."/>
            <person name="Brison A."/>
            <person name="Carone J.V."/>
            <person name="Caskin T.P."/>
            <person name="Diamond M."/>
            <person name="Durham M.E."/>
            <person name="Foxe J.M."/>
            <person name="Go M."/>
            <person name="Henderson B.A."/>
            <person name="Jones I.B."/>
            <person name="McGettigan J.A."/>
            <person name="Micheletti S.J."/>
            <person name="Nasrallah M.E."/>
            <person name="Ortiz D."/>
            <person name="Piller C.R."/>
            <person name="Privatt S.R."/>
            <person name="Schneider S.L."/>
            <person name="Sharp S."/>
            <person name="Smith T.C."/>
            <person name="Stanton J.D."/>
            <person name="Ullery H.E."/>
            <person name="Wilson R.J."/>
            <person name="Serrano M.G."/>
            <person name="Buck G."/>
            <person name="Lee V."/>
            <person name="Wang Y."/>
            <person name="Carvalho R."/>
            <person name="Voegtly L."/>
            <person name="Shi R."/>
            <person name="Duckworth R."/>
            <person name="Johnson A."/>
            <person name="Loviza R."/>
            <person name="Walstead R."/>
            <person name="Shah Z."/>
            <person name="Kiflezghi M."/>
            <person name="Wade K."/>
            <person name="Ball S.L."/>
            <person name="Bradley K.W."/>
            <person name="Asai D.J."/>
            <person name="Bowman C.A."/>
            <person name="Russell D.A."/>
            <person name="Pope W.H."/>
            <person name="Jacobs-Sera D."/>
            <person name="Hendrix R.W."/>
            <person name="Hatfull G.F."/>
        </authorList>
    </citation>
    <scope>NUCLEOTIDE SEQUENCE [LARGE SCALE GENOMIC DNA]</scope>
</reference>
<dbReference type="KEGG" id="vg:29125191"/>
<feature type="compositionally biased region" description="Basic and acidic residues" evidence="1">
    <location>
        <begin position="149"/>
        <end position="172"/>
    </location>
</feature>
<dbReference type="Gene3D" id="1.10.10.1550">
    <property type="entry name" value="ROS/MUCR transcriptional regulator protein"/>
    <property type="match status" value="1"/>
</dbReference>
<feature type="region of interest" description="Disordered" evidence="1">
    <location>
        <begin position="149"/>
        <end position="176"/>
    </location>
</feature>
<accession>A0A127AVY8</accession>
<dbReference type="Gene3D" id="3.40.91.30">
    <property type="match status" value="1"/>
</dbReference>
<protein>
    <submittedName>
        <fullName evidence="2">Holliday junction resolvase</fullName>
    </submittedName>
</protein>
<evidence type="ECO:0000256" key="1">
    <source>
        <dbReference type="SAM" id="MobiDB-lite"/>
    </source>
</evidence>
<dbReference type="EMBL" id="KT624200">
    <property type="protein sequence ID" value="AMM44822.1"/>
    <property type="molecule type" value="Genomic_DNA"/>
</dbReference>
<dbReference type="GeneID" id="29125191"/>
<dbReference type="OrthoDB" id="17050at10239"/>
<sequence>MLQCPICDKEVKMLRRHLMITHKLTKKEISERYGHLKMITDDVRKSRTEGAKRGWKNSDKLPESRKHMWKDPKNKENHLKSMSSKEVRGKISQAMKEAWQDEDKRANLLQATRESHNTPEYLEKVSNIKKEQWSDAEWRAMMEEKFASEEYRQRVSEGQKKSYERNPERRELVSQNNLRRWRNRDSTPDDGFVNPNMNHGQFPYKDMFMRSSWEVKVAKVLDELGIVYQYETVSIPYEGHTYVTDFYLPEFNTVLEVKPNRFTNDPIVQKKKLACEKLYEFHFITEDDMKDLVGRFRDYRKGKLTNA</sequence>
<dbReference type="RefSeq" id="YP_009302411.1">
    <property type="nucleotide sequence ID" value="NC_031245.1"/>
</dbReference>
<dbReference type="InterPro" id="IPR041920">
    <property type="entry name" value="ROS/MUCR_sf"/>
</dbReference>
<organism evidence="2 3">
    <name type="scientific">Bacillus phage SP-15</name>
    <dbReference type="NCBI Taxonomy" id="1792032"/>
    <lineage>
        <taxon>Viruses</taxon>
        <taxon>Duplodnaviria</taxon>
        <taxon>Heunggongvirae</taxon>
        <taxon>Uroviricota</taxon>
        <taxon>Caudoviricetes</taxon>
        <taxon>Thornevirus</taxon>
        <taxon>Thornevirus SP15</taxon>
    </lineage>
</organism>
<proteinExistence type="predicted"/>
<evidence type="ECO:0000313" key="3">
    <source>
        <dbReference type="Proteomes" id="UP000203261"/>
    </source>
</evidence>
<gene>
    <name evidence="2" type="ORF">SP15_023</name>
</gene>
<feature type="region of interest" description="Disordered" evidence="1">
    <location>
        <begin position="44"/>
        <end position="87"/>
    </location>
</feature>
<dbReference type="Proteomes" id="UP000203261">
    <property type="component" value="Segment"/>
</dbReference>
<keyword evidence="3" id="KW-1185">Reference proteome</keyword>